<dbReference type="InterPro" id="IPR029058">
    <property type="entry name" value="AB_hydrolase_fold"/>
</dbReference>
<dbReference type="EMBL" id="CP071518">
    <property type="protein sequence ID" value="QSX79413.1"/>
    <property type="molecule type" value="Genomic_DNA"/>
</dbReference>
<reference evidence="1 2" key="1">
    <citation type="submission" date="2021-03" db="EMBL/GenBank/DDBJ databases">
        <title>Lysobacter sp. nov. isolated from soil of gangwondo yeongwol, south Korea.</title>
        <authorList>
            <person name="Kim K.R."/>
            <person name="Kim K.H."/>
            <person name="Jeon C.O."/>
        </authorList>
    </citation>
    <scope>NUCLEOTIDE SEQUENCE [LARGE SCALE GENOMIC DNA]</scope>
    <source>
        <strain evidence="1 2">R19</strain>
    </source>
</reference>
<sequence>MPVTRQVLFVQGGGEGVHDDWDAALVASLKSELGPGYEIRYPRMPHEGDPGYASWKVALDKEFAALDDGAILVGHSIGGTLLIHALAERPRKQGFGAIFLVAAPFVGEGGWKSDGWTPQEALGDKLPGGVPIHLYHGLDDDTVPPSHAVLFADAIPQARLCRLPGRDHQLNNDLRELAAVIRSLGAAAVPRREGGA</sequence>
<gene>
    <name evidence="1" type="ORF">I8J32_006005</name>
</gene>
<proteinExistence type="predicted"/>
<dbReference type="PANTHER" id="PTHR15394:SF3">
    <property type="entry name" value="SERINE HYDROLASE RBBP9"/>
    <property type="match status" value="1"/>
</dbReference>
<evidence type="ECO:0000313" key="2">
    <source>
        <dbReference type="Proteomes" id="UP000639274"/>
    </source>
</evidence>
<name>A0A974Y2K6_9GAMM</name>
<dbReference type="SUPFAM" id="SSF53474">
    <property type="entry name" value="alpha/beta-Hydrolases"/>
    <property type="match status" value="1"/>
</dbReference>
<dbReference type="Gene3D" id="3.40.50.1820">
    <property type="entry name" value="alpha/beta hydrolase"/>
    <property type="match status" value="1"/>
</dbReference>
<dbReference type="Proteomes" id="UP000639274">
    <property type="component" value="Chromosome"/>
</dbReference>
<evidence type="ECO:0000313" key="1">
    <source>
        <dbReference type="EMBL" id="QSX79413.1"/>
    </source>
</evidence>
<dbReference type="KEGG" id="lsf:I8J32_006005"/>
<keyword evidence="2" id="KW-1185">Reference proteome</keyword>
<keyword evidence="1" id="KW-0378">Hydrolase</keyword>
<organism evidence="1 2">
    <name type="scientific">Agrilutibacter solisilvae</name>
    <dbReference type="NCBI Taxonomy" id="2763317"/>
    <lineage>
        <taxon>Bacteria</taxon>
        <taxon>Pseudomonadati</taxon>
        <taxon>Pseudomonadota</taxon>
        <taxon>Gammaproteobacteria</taxon>
        <taxon>Lysobacterales</taxon>
        <taxon>Lysobacteraceae</taxon>
        <taxon>Agrilutibacter</taxon>
    </lineage>
</organism>
<dbReference type="GO" id="GO:0016787">
    <property type="term" value="F:hydrolase activity"/>
    <property type="evidence" value="ECO:0007669"/>
    <property type="project" value="UniProtKB-KW"/>
</dbReference>
<dbReference type="RefSeq" id="WP_200616200.1">
    <property type="nucleotide sequence ID" value="NZ_CP071518.1"/>
</dbReference>
<dbReference type="AlphaFoldDB" id="A0A974Y2K6"/>
<protein>
    <submittedName>
        <fullName evidence="1">Alpha/beta hydrolase</fullName>
    </submittedName>
</protein>
<accession>A0A974Y2K6</accession>
<dbReference type="Pfam" id="PF06821">
    <property type="entry name" value="Ser_hydrolase"/>
    <property type="match status" value="1"/>
</dbReference>
<dbReference type="InterPro" id="IPR010662">
    <property type="entry name" value="RBBP9/YdeN"/>
</dbReference>
<dbReference type="PANTHER" id="PTHR15394">
    <property type="entry name" value="SERINE HYDROLASE RBBP9"/>
    <property type="match status" value="1"/>
</dbReference>